<dbReference type="GO" id="GO:0005524">
    <property type="term" value="F:ATP binding"/>
    <property type="evidence" value="ECO:0007669"/>
    <property type="project" value="InterPro"/>
</dbReference>
<feature type="compositionally biased region" description="Pro residues" evidence="1">
    <location>
        <begin position="1"/>
        <end position="11"/>
    </location>
</feature>
<feature type="compositionally biased region" description="Basic residues" evidence="1">
    <location>
        <begin position="58"/>
        <end position="68"/>
    </location>
</feature>
<name>A0AAE8N1H2_9PEZI</name>
<feature type="region of interest" description="Disordered" evidence="1">
    <location>
        <begin position="1053"/>
        <end position="1073"/>
    </location>
</feature>
<feature type="compositionally biased region" description="Polar residues" evidence="1">
    <location>
        <begin position="97"/>
        <end position="109"/>
    </location>
</feature>
<feature type="region of interest" description="Disordered" evidence="1">
    <location>
        <begin position="516"/>
        <end position="573"/>
    </location>
</feature>
<dbReference type="Proteomes" id="UP001187682">
    <property type="component" value="Unassembled WGS sequence"/>
</dbReference>
<dbReference type="SUPFAM" id="SSF52540">
    <property type="entry name" value="P-loop containing nucleoside triphosphate hydrolases"/>
    <property type="match status" value="1"/>
</dbReference>
<organism evidence="3 4">
    <name type="scientific">Cephalotrichum gorgonifer</name>
    <dbReference type="NCBI Taxonomy" id="2041049"/>
    <lineage>
        <taxon>Eukaryota</taxon>
        <taxon>Fungi</taxon>
        <taxon>Dikarya</taxon>
        <taxon>Ascomycota</taxon>
        <taxon>Pezizomycotina</taxon>
        <taxon>Sordariomycetes</taxon>
        <taxon>Hypocreomycetidae</taxon>
        <taxon>Microascales</taxon>
        <taxon>Microascaceae</taxon>
        <taxon>Cephalotrichum</taxon>
    </lineage>
</organism>
<dbReference type="PANTHER" id="PTHR23389:SF21">
    <property type="entry name" value="ATPASE FAMILY AAA DOMAIN-CONTAINING PROTEIN 5"/>
    <property type="match status" value="1"/>
</dbReference>
<dbReference type="InterPro" id="IPR003959">
    <property type="entry name" value="ATPase_AAA_core"/>
</dbReference>
<feature type="region of interest" description="Disordered" evidence="1">
    <location>
        <begin position="1"/>
        <end position="174"/>
    </location>
</feature>
<evidence type="ECO:0000313" key="4">
    <source>
        <dbReference type="Proteomes" id="UP001187682"/>
    </source>
</evidence>
<dbReference type="Gene3D" id="3.40.50.300">
    <property type="entry name" value="P-loop containing nucleotide triphosphate hydrolases"/>
    <property type="match status" value="1"/>
</dbReference>
<gene>
    <name evidence="3" type="ORF">DNG_05768</name>
</gene>
<feature type="region of interest" description="Disordered" evidence="1">
    <location>
        <begin position="379"/>
        <end position="402"/>
    </location>
</feature>
<dbReference type="PANTHER" id="PTHR23389">
    <property type="entry name" value="CHROMOSOME TRANSMISSION FIDELITY FACTOR 18"/>
    <property type="match status" value="1"/>
</dbReference>
<evidence type="ECO:0000256" key="1">
    <source>
        <dbReference type="SAM" id="MobiDB-lite"/>
    </source>
</evidence>
<dbReference type="EMBL" id="ONZQ02000007">
    <property type="protein sequence ID" value="SPO03087.1"/>
    <property type="molecule type" value="Genomic_DNA"/>
</dbReference>
<feature type="compositionally biased region" description="Low complexity" evidence="1">
    <location>
        <begin position="130"/>
        <end position="147"/>
    </location>
</feature>
<keyword evidence="4" id="KW-1185">Reference proteome</keyword>
<comment type="caution">
    <text evidence="3">The sequence shown here is derived from an EMBL/GenBank/DDBJ whole genome shotgun (WGS) entry which is preliminary data.</text>
</comment>
<dbReference type="GO" id="GO:0003677">
    <property type="term" value="F:DNA binding"/>
    <property type="evidence" value="ECO:0007669"/>
    <property type="project" value="TreeGrafter"/>
</dbReference>
<evidence type="ECO:0000259" key="2">
    <source>
        <dbReference type="Pfam" id="PF00004"/>
    </source>
</evidence>
<sequence>MSRPNTAPPREVPSNEPNPNSDDQKAKKIIRFNPKTGTLGSPPRPKDAPNAAPSKTSPKPRGRPRKSRLVLIKYGRDDPAVRARMGEQISRILEAKQGQTEPGTPSNGLQRPKASVPKSQHPFFSKKSKNSPVPSSASVSTTPQAAADLPRPSRKVVCSSTPCAPPKSSRPPSHTLQFGLKSLGLKVPGATLPPWPPQGMVHVRGLEGILHVPLVLSQLLPQRKAKGHSVGISDEESILASLTRSTDVAAVAASIQRDIDNANEILPPPKELRLPEKHFESGRKVQRRMRTRLRTYQATVHSPGSSEDELGPKVHPVISRLFASLGTSLSAYDRSDCENSCWAQKYAPQSAAEILQPGKEAGLLKDWLLRLKVDSVSTGADSAARGKPASDTKAGARGKKKRKKAPLDGFIVDSDAEADDFDEISDGEDTWVSPGGKGAARTVIRNGDVSAKARDGRLTNAVVISGPHGCGKTATVYAVAKELDFEIFEINASSRRAGKDVLEKVGDMTRNHLVHHHTADQDQTMDEEQTAEEVKSGKQGTMTSFFKPKDSGAKVTPKTKSVPAKISPKTGHGTKQQKQSLILIEEADILYEEDKQFWVTITTLMAQSKRPFVITCNDESLLPFHLLNLHGIFRLNPPPVDLAVDAMLLIAANEGHVLERKPVEDLYETRGRDLRASLTELNYWCQLGVGDRRGGMDWFYLRWPKGSDLDENGDVVRVISESTYQSGMGWFGDSISNASAVEREEELVRRSWEAWGADCDELLVSDALAISKGGQTLKEYSDFADSMSSADMLSAGLFGQRFEERLDPTLPEISPRTKDDYILGRILLDAPLLSTHCPLTLTMPTAIKSLARRCLAPPPKPITEREAMKNIRSSLTKVEPLNRMDFSLAFDPIASSDKPGLSSHLDPSVFDRTMKMIVLDVAPFVRGIVAADEKRRNERLALGTLVSEGERVGGGGTKRRKTRSAMSALEGGERRTTRGERYFSCDVNAYLVLRTGGRWQGAVDEVIEEQANRAAVAYLAKRAALEEQARRAALEEQAGGGDAGKQQAETVVPEGYGGEGSMTGVVEGSSGIL</sequence>
<dbReference type="GO" id="GO:0016887">
    <property type="term" value="F:ATP hydrolysis activity"/>
    <property type="evidence" value="ECO:0007669"/>
    <property type="project" value="InterPro"/>
</dbReference>
<dbReference type="GO" id="GO:0005634">
    <property type="term" value="C:nucleus"/>
    <property type="evidence" value="ECO:0007669"/>
    <property type="project" value="TreeGrafter"/>
</dbReference>
<dbReference type="Pfam" id="PF00004">
    <property type="entry name" value="AAA"/>
    <property type="match status" value="1"/>
</dbReference>
<feature type="compositionally biased region" description="Basic and acidic residues" evidence="1">
    <location>
        <begin position="74"/>
        <end position="85"/>
    </location>
</feature>
<accession>A0AAE8N1H2</accession>
<reference evidence="3" key="1">
    <citation type="submission" date="2018-03" db="EMBL/GenBank/DDBJ databases">
        <authorList>
            <person name="Guldener U."/>
        </authorList>
    </citation>
    <scope>NUCLEOTIDE SEQUENCE</scope>
</reference>
<dbReference type="InterPro" id="IPR027417">
    <property type="entry name" value="P-loop_NTPase"/>
</dbReference>
<proteinExistence type="predicted"/>
<dbReference type="AlphaFoldDB" id="A0AAE8N1H2"/>
<protein>
    <submittedName>
        <fullName evidence="3">Related to ELG1 protein required for S phase progression and telomere homeostasis</fullName>
    </submittedName>
</protein>
<evidence type="ECO:0000313" key="3">
    <source>
        <dbReference type="EMBL" id="SPO03087.1"/>
    </source>
</evidence>
<feature type="domain" description="ATPase AAA-type core" evidence="2">
    <location>
        <begin position="463"/>
        <end position="558"/>
    </location>
</feature>